<gene>
    <name evidence="2" type="ORF">HERILL_LOCUS10616</name>
</gene>
<evidence type="ECO:0000313" key="2">
    <source>
        <dbReference type="EMBL" id="CAD7087944.1"/>
    </source>
</evidence>
<name>A0A7R8UWJ2_HERIL</name>
<dbReference type="AlphaFoldDB" id="A0A7R8UWJ2"/>
<dbReference type="InParanoid" id="A0A7R8UWJ2"/>
<reference evidence="2 3" key="1">
    <citation type="submission" date="2020-11" db="EMBL/GenBank/DDBJ databases">
        <authorList>
            <person name="Wallbank WR R."/>
            <person name="Pardo Diaz C."/>
            <person name="Kozak K."/>
            <person name="Martin S."/>
            <person name="Jiggins C."/>
            <person name="Moest M."/>
            <person name="Warren A I."/>
            <person name="Generalovic N T."/>
            <person name="Byers J.R.P. K."/>
            <person name="Montejo-Kovacevich G."/>
            <person name="Yen C E."/>
        </authorList>
    </citation>
    <scope>NUCLEOTIDE SEQUENCE [LARGE SCALE GENOMIC DNA]</scope>
</reference>
<evidence type="ECO:0000313" key="3">
    <source>
        <dbReference type="Proteomes" id="UP000594454"/>
    </source>
</evidence>
<feature type="region of interest" description="Disordered" evidence="1">
    <location>
        <begin position="93"/>
        <end position="114"/>
    </location>
</feature>
<organism evidence="2 3">
    <name type="scientific">Hermetia illucens</name>
    <name type="common">Black soldier fly</name>
    <dbReference type="NCBI Taxonomy" id="343691"/>
    <lineage>
        <taxon>Eukaryota</taxon>
        <taxon>Metazoa</taxon>
        <taxon>Ecdysozoa</taxon>
        <taxon>Arthropoda</taxon>
        <taxon>Hexapoda</taxon>
        <taxon>Insecta</taxon>
        <taxon>Pterygota</taxon>
        <taxon>Neoptera</taxon>
        <taxon>Endopterygota</taxon>
        <taxon>Diptera</taxon>
        <taxon>Brachycera</taxon>
        <taxon>Stratiomyomorpha</taxon>
        <taxon>Stratiomyidae</taxon>
        <taxon>Hermetiinae</taxon>
        <taxon>Hermetia</taxon>
    </lineage>
</organism>
<dbReference type="Proteomes" id="UP000594454">
    <property type="component" value="Chromosome 4"/>
</dbReference>
<protein>
    <submittedName>
        <fullName evidence="2">Uncharacterized protein</fullName>
    </submittedName>
</protein>
<keyword evidence="3" id="KW-1185">Reference proteome</keyword>
<proteinExistence type="predicted"/>
<sequence length="114" mass="12776">MPEQHINVQHVHRRSRHIGSECELPKNVKLLRRNRQNGGSSLISTSILVAKMLSYYKGILKKIWKPPTVSSKGQWYKSGVLSLESFQIVAPKKNVPSTSGANKKSIPHTEDCGK</sequence>
<dbReference type="EMBL" id="LR899012">
    <property type="protein sequence ID" value="CAD7087944.1"/>
    <property type="molecule type" value="Genomic_DNA"/>
</dbReference>
<evidence type="ECO:0000256" key="1">
    <source>
        <dbReference type="SAM" id="MobiDB-lite"/>
    </source>
</evidence>
<accession>A0A7R8UWJ2</accession>